<name>A0A150GPM4_GONPE</name>
<keyword evidence="9" id="KW-1185">Reference proteome</keyword>
<protein>
    <recommendedName>
        <fullName evidence="5">carotenoid 9,10-dioxygenase</fullName>
        <ecNumber evidence="5">1.14.99.n4</ecNumber>
    </recommendedName>
</protein>
<dbReference type="PANTHER" id="PTHR10543:SF89">
    <property type="entry name" value="CAROTENOID 9,10(9',10')-CLEAVAGE DIOXYGENASE 1"/>
    <property type="match status" value="1"/>
</dbReference>
<dbReference type="InterPro" id="IPR004294">
    <property type="entry name" value="Carotenoid_Oase"/>
</dbReference>
<dbReference type="Pfam" id="PF03055">
    <property type="entry name" value="RPE65"/>
    <property type="match status" value="1"/>
</dbReference>
<evidence type="ECO:0000256" key="2">
    <source>
        <dbReference type="ARBA" id="ARBA00022723"/>
    </source>
</evidence>
<keyword evidence="3" id="KW-0560">Oxidoreductase</keyword>
<evidence type="ECO:0000256" key="6">
    <source>
        <dbReference type="ARBA" id="ARBA00048709"/>
    </source>
</evidence>
<feature type="binding site" evidence="7">
    <location>
        <position position="162"/>
    </location>
    <ligand>
        <name>Fe cation</name>
        <dbReference type="ChEBI" id="CHEBI:24875"/>
        <note>catalytic</note>
    </ligand>
</feature>
<evidence type="ECO:0000313" key="8">
    <source>
        <dbReference type="EMBL" id="KXZ51783.1"/>
    </source>
</evidence>
<dbReference type="OrthoDB" id="1069523at2759"/>
<dbReference type="PANTHER" id="PTHR10543">
    <property type="entry name" value="BETA-CAROTENE DIOXYGENASE"/>
    <property type="match status" value="1"/>
</dbReference>
<organism evidence="8 9">
    <name type="scientific">Gonium pectorale</name>
    <name type="common">Green alga</name>
    <dbReference type="NCBI Taxonomy" id="33097"/>
    <lineage>
        <taxon>Eukaryota</taxon>
        <taxon>Viridiplantae</taxon>
        <taxon>Chlorophyta</taxon>
        <taxon>core chlorophytes</taxon>
        <taxon>Chlorophyceae</taxon>
        <taxon>CS clade</taxon>
        <taxon>Chlamydomonadales</taxon>
        <taxon>Volvocaceae</taxon>
        <taxon>Gonium</taxon>
    </lineage>
</organism>
<evidence type="ECO:0000313" key="9">
    <source>
        <dbReference type="Proteomes" id="UP000075714"/>
    </source>
</evidence>
<dbReference type="AlphaFoldDB" id="A0A150GPM4"/>
<feature type="binding site" evidence="7">
    <location>
        <position position="113"/>
    </location>
    <ligand>
        <name>Fe cation</name>
        <dbReference type="ChEBI" id="CHEBI:24875"/>
        <note>catalytic</note>
    </ligand>
</feature>
<dbReference type="GO" id="GO:0016121">
    <property type="term" value="P:carotene catabolic process"/>
    <property type="evidence" value="ECO:0007669"/>
    <property type="project" value="TreeGrafter"/>
</dbReference>
<dbReference type="GO" id="GO:0009570">
    <property type="term" value="C:chloroplast stroma"/>
    <property type="evidence" value="ECO:0007669"/>
    <property type="project" value="TreeGrafter"/>
</dbReference>
<comment type="cofactor">
    <cofactor evidence="7">
        <name>Fe(2+)</name>
        <dbReference type="ChEBI" id="CHEBI:29033"/>
    </cofactor>
    <text evidence="7">Binds 1 Fe(2+) ion per subunit.</text>
</comment>
<dbReference type="STRING" id="33097.A0A150GPM4"/>
<keyword evidence="2 7" id="KW-0479">Metal-binding</keyword>
<feature type="binding site" evidence="7">
    <location>
        <position position="234"/>
    </location>
    <ligand>
        <name>Fe cation</name>
        <dbReference type="ChEBI" id="CHEBI:24875"/>
        <note>catalytic</note>
    </ligand>
</feature>
<dbReference type="GO" id="GO:0046872">
    <property type="term" value="F:metal ion binding"/>
    <property type="evidence" value="ECO:0007669"/>
    <property type="project" value="UniProtKB-KW"/>
</dbReference>
<accession>A0A150GPM4</accession>
<sequence>MPRVDSAIPLCLGRTKQQERAAGRPLFNKLGDLYGKRGLALLLLQKLFRSLGVVRTENGAGTANTALAFHAGRLLALHEGDLPYGVRVLCNGLIETMGRMRLSSSWKTSFTAHPKIDPVNGEMLFLGYQFESNPYVSAGILDEHGNLVRQWGVELPYPVMMHDMAATENYLVLMHLPLCFDPQAMVKDNTVPFRLRRELTSRIGLLRRDQASCPAGGAEVAWFDIPGPGFMAFHVATAFEDAHGNVKVYACQQDNINLDLDAILCSEELARLTEYTLVPASGAASSRRLSSVVGDFPVVHPGKATRPCRWAWLATMETSATCNTPSFTGIAKMDLTAQPGTDACAGCIAYPAGTYGGEAVFVPRTAAAAAEDDGYLVVYVYDTLADASYFHVYDAVKMGSEPLARIRMPRRVPYGFHGTWVSEQQLKSQVMWV</sequence>
<reference evidence="9" key="1">
    <citation type="journal article" date="2016" name="Nat. Commun.">
        <title>The Gonium pectorale genome demonstrates co-option of cell cycle regulation during the evolution of multicellularity.</title>
        <authorList>
            <person name="Hanschen E.R."/>
            <person name="Marriage T.N."/>
            <person name="Ferris P.J."/>
            <person name="Hamaji T."/>
            <person name="Toyoda A."/>
            <person name="Fujiyama A."/>
            <person name="Neme R."/>
            <person name="Noguchi H."/>
            <person name="Minakuchi Y."/>
            <person name="Suzuki M."/>
            <person name="Kawai-Toyooka H."/>
            <person name="Smith D.R."/>
            <person name="Sparks H."/>
            <person name="Anderson J."/>
            <person name="Bakaric R."/>
            <person name="Luria V."/>
            <person name="Karger A."/>
            <person name="Kirschner M.W."/>
            <person name="Durand P.M."/>
            <person name="Michod R.E."/>
            <person name="Nozaki H."/>
            <person name="Olson B.J."/>
        </authorList>
    </citation>
    <scope>NUCLEOTIDE SEQUENCE [LARGE SCALE GENOMIC DNA]</scope>
    <source>
        <strain evidence="9">NIES-2863</strain>
    </source>
</reference>
<evidence type="ECO:0000256" key="1">
    <source>
        <dbReference type="ARBA" id="ARBA00006787"/>
    </source>
</evidence>
<dbReference type="GO" id="GO:0010436">
    <property type="term" value="F:carotenoid dioxygenase activity"/>
    <property type="evidence" value="ECO:0007669"/>
    <property type="project" value="TreeGrafter"/>
</dbReference>
<dbReference type="EC" id="1.14.99.n4" evidence="5"/>
<dbReference type="Proteomes" id="UP000075714">
    <property type="component" value="Unassembled WGS sequence"/>
</dbReference>
<comment type="similarity">
    <text evidence="1">Belongs to the carotenoid oxygenase family.</text>
</comment>
<comment type="caution">
    <text evidence="8">The sequence shown here is derived from an EMBL/GenBank/DDBJ whole genome shotgun (WGS) entry which is preliminary data.</text>
</comment>
<gene>
    <name evidence="8" type="ORF">GPECTOR_11g227</name>
</gene>
<keyword evidence="4 7" id="KW-0408">Iron</keyword>
<evidence type="ECO:0000256" key="5">
    <source>
        <dbReference type="ARBA" id="ARBA00039084"/>
    </source>
</evidence>
<evidence type="ECO:0000256" key="4">
    <source>
        <dbReference type="ARBA" id="ARBA00023004"/>
    </source>
</evidence>
<feature type="binding site" evidence="7">
    <location>
        <position position="417"/>
    </location>
    <ligand>
        <name>Fe cation</name>
        <dbReference type="ChEBI" id="CHEBI:24875"/>
        <note>catalytic</note>
    </ligand>
</feature>
<evidence type="ECO:0000256" key="3">
    <source>
        <dbReference type="ARBA" id="ARBA00023002"/>
    </source>
</evidence>
<proteinExistence type="inferred from homology"/>
<dbReference type="EMBL" id="LSYV01000012">
    <property type="protein sequence ID" value="KXZ51783.1"/>
    <property type="molecule type" value="Genomic_DNA"/>
</dbReference>
<comment type="catalytic activity">
    <reaction evidence="6">
        <text>all-trans-zeaxanthin + 2 O2 = 4,9-dimethyldodeca-2,4,6,8,10-pentaenedial + 2 (3R)-hydroxy-beta-ionone</text>
        <dbReference type="Rhea" id="RHEA:26393"/>
        <dbReference type="ChEBI" id="CHEBI:15379"/>
        <dbReference type="ChEBI" id="CHEBI:27547"/>
        <dbReference type="ChEBI" id="CHEBI:53171"/>
        <dbReference type="ChEBI" id="CHEBI:53173"/>
        <dbReference type="EC" id="1.14.99.n4"/>
    </reaction>
</comment>
<evidence type="ECO:0000256" key="7">
    <source>
        <dbReference type="PIRSR" id="PIRSR604294-1"/>
    </source>
</evidence>